<sequence length="224" mass="25572">MRFLFLCFFLVAQPSFSQTKELRAYSTPSPELSGKLFNTQTGEFLSDEEIQKLKSEIPKFQYEPVYDIAGKVEKYLFDPEDPRKVILRNPALQPKVGEEFPEFVFQTVKGKEVTTASMRGNWSLLFFKNSISTLHQAQFDQLLADLNEASTEVKIQAIAIFAYDEPIEPLLENHPIDGVKNGNGFFQRFHLTSMPTVFLINPEGQIAAKFEGTKPIDFQSFLEN</sequence>
<evidence type="ECO:0000259" key="1">
    <source>
        <dbReference type="PROSITE" id="PS51352"/>
    </source>
</evidence>
<dbReference type="PROSITE" id="PS51352">
    <property type="entry name" value="THIOREDOXIN_2"/>
    <property type="match status" value="1"/>
</dbReference>
<organism evidence="2 3">
    <name type="scientific">Algoriphagus aquaeductus</name>
    <dbReference type="NCBI Taxonomy" id="475299"/>
    <lineage>
        <taxon>Bacteria</taxon>
        <taxon>Pseudomonadati</taxon>
        <taxon>Bacteroidota</taxon>
        <taxon>Cytophagia</taxon>
        <taxon>Cytophagales</taxon>
        <taxon>Cyclobacteriaceae</taxon>
        <taxon>Algoriphagus</taxon>
    </lineage>
</organism>
<accession>A0A326RXF7</accession>
<dbReference type="InterPro" id="IPR013766">
    <property type="entry name" value="Thioredoxin_domain"/>
</dbReference>
<protein>
    <submittedName>
        <fullName evidence="2">Peroxiredoxin</fullName>
    </submittedName>
</protein>
<dbReference type="RefSeq" id="WP_111391891.1">
    <property type="nucleotide sequence ID" value="NZ_QKTX01000003.1"/>
</dbReference>
<evidence type="ECO:0000313" key="2">
    <source>
        <dbReference type="EMBL" id="PZV85437.1"/>
    </source>
</evidence>
<gene>
    <name evidence="2" type="ORF">CLV31_103229</name>
</gene>
<dbReference type="OrthoDB" id="944558at2"/>
<keyword evidence="3" id="KW-1185">Reference proteome</keyword>
<dbReference type="Gene3D" id="3.40.30.10">
    <property type="entry name" value="Glutaredoxin"/>
    <property type="match status" value="1"/>
</dbReference>
<dbReference type="SUPFAM" id="SSF52833">
    <property type="entry name" value="Thioredoxin-like"/>
    <property type="match status" value="1"/>
</dbReference>
<dbReference type="InterPro" id="IPR036249">
    <property type="entry name" value="Thioredoxin-like_sf"/>
</dbReference>
<dbReference type="Proteomes" id="UP000248917">
    <property type="component" value="Unassembled WGS sequence"/>
</dbReference>
<reference evidence="2 3" key="1">
    <citation type="submission" date="2018-06" db="EMBL/GenBank/DDBJ databases">
        <title>Genomic Encyclopedia of Archaeal and Bacterial Type Strains, Phase II (KMG-II): from individual species to whole genera.</title>
        <authorList>
            <person name="Goeker M."/>
        </authorList>
    </citation>
    <scope>NUCLEOTIDE SEQUENCE [LARGE SCALE GENOMIC DNA]</scope>
    <source>
        <strain evidence="2 3">T4</strain>
    </source>
</reference>
<comment type="caution">
    <text evidence="2">The sequence shown here is derived from an EMBL/GenBank/DDBJ whole genome shotgun (WGS) entry which is preliminary data.</text>
</comment>
<feature type="domain" description="Thioredoxin" evidence="1">
    <location>
        <begin position="94"/>
        <end position="224"/>
    </location>
</feature>
<name>A0A326RXF7_9BACT</name>
<evidence type="ECO:0000313" key="3">
    <source>
        <dbReference type="Proteomes" id="UP000248917"/>
    </source>
</evidence>
<dbReference type="AlphaFoldDB" id="A0A326RXF7"/>
<dbReference type="EMBL" id="QKTX01000003">
    <property type="protein sequence ID" value="PZV85437.1"/>
    <property type="molecule type" value="Genomic_DNA"/>
</dbReference>
<proteinExistence type="predicted"/>